<dbReference type="PANTHER" id="PTHR38479:SF2">
    <property type="entry name" value="WINGED HELIX DNA-BINDING DOMAIN-CONTAINING PROTEIN"/>
    <property type="match status" value="1"/>
</dbReference>
<gene>
    <name evidence="1" type="ORF">LZ495_35870</name>
</gene>
<comment type="caution">
    <text evidence="1">The sequence shown here is derived from an EMBL/GenBank/DDBJ whole genome shotgun (WGS) entry which is preliminary data.</text>
</comment>
<proteinExistence type="predicted"/>
<accession>A0AA41Q6N7</accession>
<dbReference type="PANTHER" id="PTHR38479">
    <property type="entry name" value="LMO0824 PROTEIN"/>
    <property type="match status" value="1"/>
</dbReference>
<evidence type="ECO:0000313" key="1">
    <source>
        <dbReference type="EMBL" id="MCF2532564.1"/>
    </source>
</evidence>
<dbReference type="RefSeq" id="WP_235057339.1">
    <property type="nucleotide sequence ID" value="NZ_JAKFHA010000035.1"/>
</dbReference>
<protein>
    <submittedName>
        <fullName evidence="1">Winged helix DNA-binding domain-containing protein</fullName>
    </submittedName>
</protein>
<reference evidence="1" key="1">
    <citation type="submission" date="2022-01" db="EMBL/GenBank/DDBJ databases">
        <title>Genome-Based Taxonomic Classification of the Phylum Actinobacteria.</title>
        <authorList>
            <person name="Gao Y."/>
        </authorList>
    </citation>
    <scope>NUCLEOTIDE SEQUENCE</scope>
    <source>
        <strain evidence="1">KLBMP 8922</strain>
    </source>
</reference>
<dbReference type="InterPro" id="IPR009351">
    <property type="entry name" value="AlkZ-like"/>
</dbReference>
<dbReference type="Pfam" id="PF06224">
    <property type="entry name" value="AlkZ-like"/>
    <property type="match status" value="1"/>
</dbReference>
<sequence length="370" mass="39622">MTSTALLDVRALNRATLERQLLLGRVPGTAAGTVRHLAGMQAQAPRAAYVALWSRLAGFRPEELAGLLTERQVVRVVLMRGTVHLVTADDALGMMALLRATLDRRFGSSSFAKALTEVDLAEAAALSRKFLAAAPNSRKELGAHLAERWPGTDPDALSAAGMYLVGCVQLPPRGLWDDVGPVVLSPLETWLDRPLDAAATLDDLVLRFLGAFGPATVKDAQSWSGLTRLREVFDRLRPGLAVFRGPAGEELFDLPDAPRPDPETPAPVRFLPEYDNLLLSHADRSRVIVGRRAVPLPPGYGGAAGTVLVDGFFQGVWKIAREKGTAVLRIDPFVPPTAAQRADMAAEGEALLGFAAADAEAHDVRIGTPE</sequence>
<dbReference type="Proteomes" id="UP001165378">
    <property type="component" value="Unassembled WGS sequence"/>
</dbReference>
<evidence type="ECO:0000313" key="2">
    <source>
        <dbReference type="Proteomes" id="UP001165378"/>
    </source>
</evidence>
<organism evidence="1 2">
    <name type="scientific">Yinghuangia soli</name>
    <dbReference type="NCBI Taxonomy" id="2908204"/>
    <lineage>
        <taxon>Bacteria</taxon>
        <taxon>Bacillati</taxon>
        <taxon>Actinomycetota</taxon>
        <taxon>Actinomycetes</taxon>
        <taxon>Kitasatosporales</taxon>
        <taxon>Streptomycetaceae</taxon>
        <taxon>Yinghuangia</taxon>
    </lineage>
</organism>
<dbReference type="EMBL" id="JAKFHA010000035">
    <property type="protein sequence ID" value="MCF2532564.1"/>
    <property type="molecule type" value="Genomic_DNA"/>
</dbReference>
<name>A0AA41Q6N7_9ACTN</name>
<keyword evidence="1" id="KW-0238">DNA-binding</keyword>
<dbReference type="GO" id="GO:0003677">
    <property type="term" value="F:DNA binding"/>
    <property type="evidence" value="ECO:0007669"/>
    <property type="project" value="UniProtKB-KW"/>
</dbReference>
<dbReference type="AlphaFoldDB" id="A0AA41Q6N7"/>
<keyword evidence="2" id="KW-1185">Reference proteome</keyword>